<evidence type="ECO:0000313" key="12">
    <source>
        <dbReference type="EMBL" id="KAK6343873.1"/>
    </source>
</evidence>
<evidence type="ECO:0000256" key="10">
    <source>
        <dbReference type="SAM" id="SignalP"/>
    </source>
</evidence>
<feature type="domain" description="Copper acquisition factor BIM1-like" evidence="11">
    <location>
        <begin position="31"/>
        <end position="173"/>
    </location>
</feature>
<dbReference type="InterPro" id="IPR046936">
    <property type="entry name" value="BIM1-like"/>
</dbReference>
<keyword evidence="7" id="KW-0449">Lipoprotein</keyword>
<evidence type="ECO:0000313" key="13">
    <source>
        <dbReference type="Proteomes" id="UP001375240"/>
    </source>
</evidence>
<evidence type="ECO:0000259" key="11">
    <source>
        <dbReference type="Pfam" id="PF20238"/>
    </source>
</evidence>
<evidence type="ECO:0000256" key="6">
    <source>
        <dbReference type="ARBA" id="ARBA00023180"/>
    </source>
</evidence>
<accession>A0AAV9UM05</accession>
<keyword evidence="4 10" id="KW-0732">Signal</keyword>
<evidence type="ECO:0000256" key="9">
    <source>
        <dbReference type="SAM" id="Phobius"/>
    </source>
</evidence>
<feature type="chain" id="PRO_5043945340" description="Copper acquisition factor BIM1-like domain-containing protein" evidence="10">
    <location>
        <begin position="20"/>
        <end position="267"/>
    </location>
</feature>
<keyword evidence="6" id="KW-0325">Glycoprotein</keyword>
<feature type="compositionally biased region" description="Low complexity" evidence="8">
    <location>
        <begin position="184"/>
        <end position="201"/>
    </location>
</feature>
<dbReference type="AlphaFoldDB" id="A0AAV9UM05"/>
<feature type="region of interest" description="Disordered" evidence="8">
    <location>
        <begin position="242"/>
        <end position="267"/>
    </location>
</feature>
<evidence type="ECO:0000256" key="8">
    <source>
        <dbReference type="SAM" id="MobiDB-lite"/>
    </source>
</evidence>
<evidence type="ECO:0000256" key="5">
    <source>
        <dbReference type="ARBA" id="ARBA00023136"/>
    </source>
</evidence>
<dbReference type="Pfam" id="PF20238">
    <property type="entry name" value="BIM1-like_dom"/>
    <property type="match status" value="1"/>
</dbReference>
<dbReference type="InterPro" id="IPR046530">
    <property type="entry name" value="BIM1-like_dom"/>
</dbReference>
<keyword evidence="3" id="KW-0336">GPI-anchor</keyword>
<keyword evidence="9" id="KW-1133">Transmembrane helix</keyword>
<dbReference type="GO" id="GO:0005886">
    <property type="term" value="C:plasma membrane"/>
    <property type="evidence" value="ECO:0007669"/>
    <property type="project" value="UniProtKB-SubCell"/>
</dbReference>
<reference evidence="12 13" key="1">
    <citation type="submission" date="2019-10" db="EMBL/GenBank/DDBJ databases">
        <authorList>
            <person name="Palmer J.M."/>
        </authorList>
    </citation>
    <scope>NUCLEOTIDE SEQUENCE [LARGE SCALE GENOMIC DNA]</scope>
    <source>
        <strain evidence="12 13">TWF696</strain>
    </source>
</reference>
<dbReference type="CDD" id="cd21176">
    <property type="entry name" value="LPMO_auxiliary-like"/>
    <property type="match status" value="1"/>
</dbReference>
<evidence type="ECO:0000256" key="2">
    <source>
        <dbReference type="ARBA" id="ARBA00022475"/>
    </source>
</evidence>
<dbReference type="GO" id="GO:0098552">
    <property type="term" value="C:side of membrane"/>
    <property type="evidence" value="ECO:0007669"/>
    <property type="project" value="UniProtKB-KW"/>
</dbReference>
<dbReference type="PANTHER" id="PTHR34992:SF5">
    <property type="entry name" value="ANCHORED PROTEIN, PUTATIVE (AFU_ORTHOLOGUE AFUA_6G02800)-RELATED"/>
    <property type="match status" value="1"/>
</dbReference>
<keyword evidence="2" id="KW-1003">Cell membrane</keyword>
<gene>
    <name evidence="12" type="ORF">TWF696_007526</name>
</gene>
<sequence>MVRSSLLLAVAASATAVSAAVHGEGAEGSIMGPVAFLWPEDRPWSAAADNTAPCGSTSGPMNRTAFPLVGGAVALTIADDAYNVAFRIAYGNNPTSQSDFKTFVPSEVAAVEAGHQCYKAPTITNVADGTNATIQLEYWSNDSGRDETFYACADITIVSATAFSDSIPCFNVTVTEFEAPASSDAAPQSSVAPPAPAAVSGGDSGLTTGQKAGIAVGTIIGASAIIGAAVFFALRRRSKPSDSEAAPYMTHTKSAHSVESVPAVARQ</sequence>
<feature type="region of interest" description="Disordered" evidence="8">
    <location>
        <begin position="184"/>
        <end position="204"/>
    </location>
</feature>
<proteinExistence type="predicted"/>
<keyword evidence="13" id="KW-1185">Reference proteome</keyword>
<comment type="subcellular location">
    <subcellularLocation>
        <location evidence="1">Cell membrane</location>
        <topology evidence="1">Lipid-anchor</topology>
        <topology evidence="1">GPI-anchor</topology>
    </subcellularLocation>
</comment>
<protein>
    <recommendedName>
        <fullName evidence="11">Copper acquisition factor BIM1-like domain-containing protein</fullName>
    </recommendedName>
</protein>
<dbReference type="Proteomes" id="UP001375240">
    <property type="component" value="Unassembled WGS sequence"/>
</dbReference>
<keyword evidence="5 9" id="KW-0472">Membrane</keyword>
<dbReference type="EMBL" id="JAVHNQ010000006">
    <property type="protein sequence ID" value="KAK6343873.1"/>
    <property type="molecule type" value="Genomic_DNA"/>
</dbReference>
<keyword evidence="9" id="KW-0812">Transmembrane</keyword>
<organism evidence="12 13">
    <name type="scientific">Orbilia brochopaga</name>
    <dbReference type="NCBI Taxonomy" id="3140254"/>
    <lineage>
        <taxon>Eukaryota</taxon>
        <taxon>Fungi</taxon>
        <taxon>Dikarya</taxon>
        <taxon>Ascomycota</taxon>
        <taxon>Pezizomycotina</taxon>
        <taxon>Orbiliomycetes</taxon>
        <taxon>Orbiliales</taxon>
        <taxon>Orbiliaceae</taxon>
        <taxon>Orbilia</taxon>
    </lineage>
</organism>
<evidence type="ECO:0000256" key="4">
    <source>
        <dbReference type="ARBA" id="ARBA00022729"/>
    </source>
</evidence>
<feature type="transmembrane region" description="Helical" evidence="9">
    <location>
        <begin position="212"/>
        <end position="234"/>
    </location>
</feature>
<evidence type="ECO:0000256" key="7">
    <source>
        <dbReference type="ARBA" id="ARBA00023288"/>
    </source>
</evidence>
<dbReference type="PANTHER" id="PTHR34992">
    <property type="entry name" value="HYPHAL ANASTAMOSIS-7 PROTEIN"/>
    <property type="match status" value="1"/>
</dbReference>
<feature type="signal peptide" evidence="10">
    <location>
        <begin position="1"/>
        <end position="19"/>
    </location>
</feature>
<comment type="caution">
    <text evidence="12">The sequence shown here is derived from an EMBL/GenBank/DDBJ whole genome shotgun (WGS) entry which is preliminary data.</text>
</comment>
<evidence type="ECO:0000256" key="3">
    <source>
        <dbReference type="ARBA" id="ARBA00022622"/>
    </source>
</evidence>
<evidence type="ECO:0000256" key="1">
    <source>
        <dbReference type="ARBA" id="ARBA00004609"/>
    </source>
</evidence>
<name>A0AAV9UM05_9PEZI</name>